<organism evidence="11">
    <name type="scientific">Alsobacter sp. KACC 23698</name>
    <dbReference type="NCBI Taxonomy" id="3149229"/>
    <lineage>
        <taxon>Bacteria</taxon>
        <taxon>Pseudomonadati</taxon>
        <taxon>Pseudomonadota</taxon>
        <taxon>Alphaproteobacteria</taxon>
        <taxon>Hyphomicrobiales</taxon>
        <taxon>Alsobacteraceae</taxon>
        <taxon>Alsobacter</taxon>
    </lineage>
</organism>
<dbReference type="GO" id="GO:0048472">
    <property type="term" value="F:threonine-phosphate decarboxylase activity"/>
    <property type="evidence" value="ECO:0007669"/>
    <property type="project" value="UniProtKB-EC"/>
</dbReference>
<protein>
    <recommendedName>
        <fullName evidence="4">threonine-phosphate decarboxylase</fullName>
        <ecNumber evidence="4">4.1.1.81</ecNumber>
    </recommendedName>
    <alternativeName>
        <fullName evidence="8">L-threonine-O-3-phosphate decarboxylase</fullName>
    </alternativeName>
</protein>
<dbReference type="RefSeq" id="WP_406856439.1">
    <property type="nucleotide sequence ID" value="NZ_CP157484.1"/>
</dbReference>
<keyword evidence="6" id="KW-0663">Pyridoxal phosphate</keyword>
<comment type="catalytic activity">
    <reaction evidence="9">
        <text>O-phospho-L-threonine + H(+) = (R)-1-aminopropan-2-yl phosphate + CO2</text>
        <dbReference type="Rhea" id="RHEA:11492"/>
        <dbReference type="ChEBI" id="CHEBI:15378"/>
        <dbReference type="ChEBI" id="CHEBI:16526"/>
        <dbReference type="ChEBI" id="CHEBI:58563"/>
        <dbReference type="ChEBI" id="CHEBI:58675"/>
        <dbReference type="EC" id="4.1.1.81"/>
    </reaction>
</comment>
<dbReference type="SUPFAM" id="SSF53383">
    <property type="entry name" value="PLP-dependent transferases"/>
    <property type="match status" value="1"/>
</dbReference>
<accession>A0AAU7JHX2</accession>
<dbReference type="InterPro" id="IPR004839">
    <property type="entry name" value="Aminotransferase_I/II_large"/>
</dbReference>
<dbReference type="PANTHER" id="PTHR42885">
    <property type="entry name" value="HISTIDINOL-PHOSPHATE AMINOTRANSFERASE-RELATED"/>
    <property type="match status" value="1"/>
</dbReference>
<dbReference type="InterPro" id="IPR015424">
    <property type="entry name" value="PyrdxlP-dep_Trfase"/>
</dbReference>
<keyword evidence="5" id="KW-0169">Cobalamin biosynthesis</keyword>
<dbReference type="PROSITE" id="PS00105">
    <property type="entry name" value="AA_TRANSFER_CLASS_1"/>
    <property type="match status" value="1"/>
</dbReference>
<evidence type="ECO:0000256" key="4">
    <source>
        <dbReference type="ARBA" id="ARBA00012285"/>
    </source>
</evidence>
<comment type="cofactor">
    <cofactor evidence="1">
        <name>pyridoxal 5'-phosphate</name>
        <dbReference type="ChEBI" id="CHEBI:597326"/>
    </cofactor>
</comment>
<evidence type="ECO:0000256" key="1">
    <source>
        <dbReference type="ARBA" id="ARBA00001933"/>
    </source>
</evidence>
<comment type="pathway">
    <text evidence="3">Cofactor biosynthesis; adenosylcobalamin biosynthesis.</text>
</comment>
<dbReference type="EC" id="4.1.1.81" evidence="4"/>
<dbReference type="AlphaFoldDB" id="A0AAU7JHX2"/>
<sequence length="353" mass="36557">MSSMGGGAGPEREKAQAGGEGALFYHGGALAAARARFPGAPQPWIDLSTGVNPVAYPVGDIDAAAWTRLPEAGEIAALEADAARAYGARSADAVVAAPGTQAAIQLLPGLLQARRVGVLGFAYAEHARCFARAGAETAPIEDLAQAKDFDVVVVVNPNNPDGRHVPPAALLEAAAAMRARGGTLVVDEAFADLMGPAATIAPAAPEAGALVLRSFGKTYGLAGLRLGFVIAPPALAGRIRAAFGPWAVSGPAVRIGRRAFSDPAWLAGTARRLDDDGRRLDALLERIGLRVVGGTALFRLAERPRAAELFAEMGRRGILVRPFAEKPTWLRWGLPGPDAWDLLAKRLAAPLGA</sequence>
<proteinExistence type="predicted"/>
<dbReference type="InterPro" id="IPR004838">
    <property type="entry name" value="NHTrfase_class1_PyrdxlP-BS"/>
</dbReference>
<evidence type="ECO:0000256" key="5">
    <source>
        <dbReference type="ARBA" id="ARBA00022573"/>
    </source>
</evidence>
<comment type="function">
    <text evidence="2">Decarboxylates L-threonine-O-3-phosphate to yield (R)-1-amino-2-propanol O-2-phosphate, the precursor for the linkage between the nucleotide loop and the corrin ring in cobalamin.</text>
</comment>
<name>A0AAU7JHX2_9HYPH</name>
<dbReference type="EMBL" id="CP157484">
    <property type="protein sequence ID" value="XBO39594.1"/>
    <property type="molecule type" value="Genomic_DNA"/>
</dbReference>
<dbReference type="PANTHER" id="PTHR42885:SF1">
    <property type="entry name" value="THREONINE-PHOSPHATE DECARBOXYLASE"/>
    <property type="match status" value="1"/>
</dbReference>
<dbReference type="Gene3D" id="3.40.640.10">
    <property type="entry name" value="Type I PLP-dependent aspartate aminotransferase-like (Major domain)"/>
    <property type="match status" value="1"/>
</dbReference>
<dbReference type="Pfam" id="PF00155">
    <property type="entry name" value="Aminotran_1_2"/>
    <property type="match status" value="1"/>
</dbReference>
<dbReference type="GO" id="GO:0030170">
    <property type="term" value="F:pyridoxal phosphate binding"/>
    <property type="evidence" value="ECO:0007669"/>
    <property type="project" value="InterPro"/>
</dbReference>
<feature type="domain" description="Aminotransferase class I/classII large" evidence="10">
    <location>
        <begin position="74"/>
        <end position="334"/>
    </location>
</feature>
<evidence type="ECO:0000259" key="10">
    <source>
        <dbReference type="Pfam" id="PF00155"/>
    </source>
</evidence>
<evidence type="ECO:0000313" key="11">
    <source>
        <dbReference type="EMBL" id="XBO39594.1"/>
    </source>
</evidence>
<evidence type="ECO:0000256" key="6">
    <source>
        <dbReference type="ARBA" id="ARBA00022898"/>
    </source>
</evidence>
<evidence type="ECO:0000256" key="7">
    <source>
        <dbReference type="ARBA" id="ARBA00023239"/>
    </source>
</evidence>
<dbReference type="NCBIfam" id="TIGR01140">
    <property type="entry name" value="L_thr_O3P_dcar"/>
    <property type="match status" value="1"/>
</dbReference>
<dbReference type="InterPro" id="IPR005860">
    <property type="entry name" value="CobD"/>
</dbReference>
<keyword evidence="7 11" id="KW-0456">Lyase</keyword>
<evidence type="ECO:0000256" key="8">
    <source>
        <dbReference type="ARBA" id="ARBA00029996"/>
    </source>
</evidence>
<evidence type="ECO:0000256" key="2">
    <source>
        <dbReference type="ARBA" id="ARBA00003444"/>
    </source>
</evidence>
<evidence type="ECO:0000256" key="9">
    <source>
        <dbReference type="ARBA" id="ARBA00048531"/>
    </source>
</evidence>
<reference evidence="11" key="1">
    <citation type="submission" date="2024-05" db="EMBL/GenBank/DDBJ databases">
        <authorList>
            <person name="Kim S."/>
            <person name="Heo J."/>
            <person name="Choi H."/>
            <person name="Choi Y."/>
            <person name="Kwon S.-W."/>
            <person name="Kim Y."/>
        </authorList>
    </citation>
    <scope>NUCLEOTIDE SEQUENCE</scope>
    <source>
        <strain evidence="11">KACC 23698</strain>
    </source>
</reference>
<dbReference type="Gene3D" id="3.90.1150.10">
    <property type="entry name" value="Aspartate Aminotransferase, domain 1"/>
    <property type="match status" value="1"/>
</dbReference>
<evidence type="ECO:0000256" key="3">
    <source>
        <dbReference type="ARBA" id="ARBA00004953"/>
    </source>
</evidence>
<dbReference type="InterPro" id="IPR015422">
    <property type="entry name" value="PyrdxlP-dep_Trfase_small"/>
</dbReference>
<dbReference type="InterPro" id="IPR015421">
    <property type="entry name" value="PyrdxlP-dep_Trfase_major"/>
</dbReference>
<dbReference type="GO" id="GO:0009236">
    <property type="term" value="P:cobalamin biosynthetic process"/>
    <property type="evidence" value="ECO:0007669"/>
    <property type="project" value="UniProtKB-KW"/>
</dbReference>
<gene>
    <name evidence="11" type="primary">cobD</name>
    <name evidence="11" type="ORF">ABEG18_02075</name>
</gene>